<keyword evidence="2" id="KW-1185">Reference proteome</keyword>
<accession>A0ABW7I158</accession>
<organism evidence="1 2">
    <name type="scientific">Streptomyces chitinivorans</name>
    <dbReference type="NCBI Taxonomy" id="1257027"/>
    <lineage>
        <taxon>Bacteria</taxon>
        <taxon>Bacillati</taxon>
        <taxon>Actinomycetota</taxon>
        <taxon>Actinomycetes</taxon>
        <taxon>Kitasatosporales</taxon>
        <taxon>Streptomycetaceae</taxon>
        <taxon>Streptomyces</taxon>
    </lineage>
</organism>
<dbReference type="EMBL" id="JBIHMK010000181">
    <property type="protein sequence ID" value="MFH0251904.1"/>
    <property type="molecule type" value="Genomic_DNA"/>
</dbReference>
<feature type="non-terminal residue" evidence="1">
    <location>
        <position position="83"/>
    </location>
</feature>
<sequence>MTIFATALERGARRTRRAAARLTRPDGHGRGALVAFGALAAADRGVVADSGQLVAAVGDEGAVAGGADGDPAVLAARDLDDLL</sequence>
<reference evidence="1 2" key="1">
    <citation type="submission" date="2024-10" db="EMBL/GenBank/DDBJ databases">
        <authorList>
            <person name="Cho J.-C."/>
        </authorList>
    </citation>
    <scope>NUCLEOTIDE SEQUENCE [LARGE SCALE GENOMIC DNA]</scope>
    <source>
        <strain evidence="1 2">KCTC29696</strain>
    </source>
</reference>
<gene>
    <name evidence="1" type="ORF">ACG5V6_27310</name>
</gene>
<dbReference type="Proteomes" id="UP001607069">
    <property type="component" value="Unassembled WGS sequence"/>
</dbReference>
<evidence type="ECO:0000313" key="2">
    <source>
        <dbReference type="Proteomes" id="UP001607069"/>
    </source>
</evidence>
<protein>
    <submittedName>
        <fullName evidence="1">Uncharacterized protein</fullName>
    </submittedName>
</protein>
<comment type="caution">
    <text evidence="1">The sequence shown here is derived from an EMBL/GenBank/DDBJ whole genome shotgun (WGS) entry which is preliminary data.</text>
</comment>
<evidence type="ECO:0000313" key="1">
    <source>
        <dbReference type="EMBL" id="MFH0251904.1"/>
    </source>
</evidence>
<proteinExistence type="predicted"/>
<name>A0ABW7I158_9ACTN</name>